<evidence type="ECO:0000313" key="2">
    <source>
        <dbReference type="Proteomes" id="UP000314294"/>
    </source>
</evidence>
<reference evidence="1 2" key="1">
    <citation type="submission" date="2019-03" db="EMBL/GenBank/DDBJ databases">
        <title>First draft genome of Liparis tanakae, snailfish: a comprehensive survey of snailfish specific genes.</title>
        <authorList>
            <person name="Kim W."/>
            <person name="Song I."/>
            <person name="Jeong J.-H."/>
            <person name="Kim D."/>
            <person name="Kim S."/>
            <person name="Ryu S."/>
            <person name="Song J.Y."/>
            <person name="Lee S.K."/>
        </authorList>
    </citation>
    <scope>NUCLEOTIDE SEQUENCE [LARGE SCALE GENOMIC DNA]</scope>
    <source>
        <tissue evidence="1">Muscle</tissue>
    </source>
</reference>
<comment type="caution">
    <text evidence="1">The sequence shown here is derived from an EMBL/GenBank/DDBJ whole genome shotgun (WGS) entry which is preliminary data.</text>
</comment>
<evidence type="ECO:0000313" key="1">
    <source>
        <dbReference type="EMBL" id="TNN58451.1"/>
    </source>
</evidence>
<dbReference type="AlphaFoldDB" id="A0A4Z2GYT2"/>
<organism evidence="1 2">
    <name type="scientific">Liparis tanakae</name>
    <name type="common">Tanaka's snailfish</name>
    <dbReference type="NCBI Taxonomy" id="230148"/>
    <lineage>
        <taxon>Eukaryota</taxon>
        <taxon>Metazoa</taxon>
        <taxon>Chordata</taxon>
        <taxon>Craniata</taxon>
        <taxon>Vertebrata</taxon>
        <taxon>Euteleostomi</taxon>
        <taxon>Actinopterygii</taxon>
        <taxon>Neopterygii</taxon>
        <taxon>Teleostei</taxon>
        <taxon>Neoteleostei</taxon>
        <taxon>Acanthomorphata</taxon>
        <taxon>Eupercaria</taxon>
        <taxon>Perciformes</taxon>
        <taxon>Cottioidei</taxon>
        <taxon>Cottales</taxon>
        <taxon>Liparidae</taxon>
        <taxon>Liparis</taxon>
    </lineage>
</organism>
<dbReference type="Proteomes" id="UP000314294">
    <property type="component" value="Unassembled WGS sequence"/>
</dbReference>
<gene>
    <name evidence="1" type="ORF">EYF80_031342</name>
</gene>
<sequence length="154" mass="17800">MLLTGPMMDFQWAMALSRVRVRAMMGPELMKAAKLEKKGLPYRPHTHSGLSETLAFELLSRHFLLLENREKKRVLTHIPQSATPKEICPSIQASMRGGLWDPGDLEDQEDQRKASLKTTGLLSREKAMVISGKDHLRCKRCGRDEKWKYRRKRK</sequence>
<dbReference type="EMBL" id="SRLO01000378">
    <property type="protein sequence ID" value="TNN58451.1"/>
    <property type="molecule type" value="Genomic_DNA"/>
</dbReference>
<proteinExistence type="predicted"/>
<dbReference type="OrthoDB" id="5983381at2759"/>
<accession>A0A4Z2GYT2</accession>
<keyword evidence="2" id="KW-1185">Reference proteome</keyword>
<name>A0A4Z2GYT2_9TELE</name>
<protein>
    <submittedName>
        <fullName evidence="1">Uncharacterized protein</fullName>
    </submittedName>
</protein>